<sequence>MTKTQVKNDKIKRQIYAGSQSFGIFGKKAIIQNLKVTKKNHNKILQATQQFYSTDTQTNVDISFENKLFH</sequence>
<dbReference type="EMBL" id="JASZ02000015">
    <property type="protein sequence ID" value="OWK98066.1"/>
    <property type="molecule type" value="Genomic_DNA"/>
</dbReference>
<gene>
    <name evidence="1" type="ORF">AP75_08195</name>
</gene>
<reference evidence="1 2" key="2">
    <citation type="submission" date="2017-05" db="EMBL/GenBank/DDBJ databases">
        <title>Genome of Chryseobacterium haifense.</title>
        <authorList>
            <person name="Newman J.D."/>
        </authorList>
    </citation>
    <scope>NUCLEOTIDE SEQUENCE [LARGE SCALE GENOMIC DNA]</scope>
    <source>
        <strain evidence="1 2">DSM 19056</strain>
    </source>
</reference>
<accession>A0A2D0A6B7</accession>
<protein>
    <submittedName>
        <fullName evidence="1">Uncharacterized protein</fullName>
    </submittedName>
</protein>
<name>A0A2D0A6B7_9FLAO</name>
<organism evidence="1 2">
    <name type="scientific">Kaistella haifensis DSM 19056</name>
    <dbReference type="NCBI Taxonomy" id="1450526"/>
    <lineage>
        <taxon>Bacteria</taxon>
        <taxon>Pseudomonadati</taxon>
        <taxon>Bacteroidota</taxon>
        <taxon>Flavobacteriia</taxon>
        <taxon>Flavobacteriales</taxon>
        <taxon>Weeksellaceae</taxon>
        <taxon>Chryseobacterium group</taxon>
        <taxon>Kaistella</taxon>
    </lineage>
</organism>
<evidence type="ECO:0000313" key="2">
    <source>
        <dbReference type="Proteomes" id="UP000197587"/>
    </source>
</evidence>
<proteinExistence type="predicted"/>
<dbReference type="Proteomes" id="UP000197587">
    <property type="component" value="Unassembled WGS sequence"/>
</dbReference>
<dbReference type="AlphaFoldDB" id="A0A2D0A6B7"/>
<reference evidence="1 2" key="1">
    <citation type="submission" date="2014-01" db="EMBL/GenBank/DDBJ databases">
        <authorList>
            <consortium name="Genome Consortium for Active Teaching"/>
            <person name="Sontag T.C."/>
            <person name="Newman J.D."/>
        </authorList>
    </citation>
    <scope>NUCLEOTIDE SEQUENCE [LARGE SCALE GENOMIC DNA]</scope>
    <source>
        <strain evidence="1 2">DSM 19056</strain>
    </source>
</reference>
<evidence type="ECO:0000313" key="1">
    <source>
        <dbReference type="EMBL" id="OWK98066.1"/>
    </source>
</evidence>
<keyword evidence="2" id="KW-1185">Reference proteome</keyword>
<comment type="caution">
    <text evidence="1">The sequence shown here is derived from an EMBL/GenBank/DDBJ whole genome shotgun (WGS) entry which is preliminary data.</text>
</comment>